<evidence type="ECO:0000259" key="1">
    <source>
        <dbReference type="Pfam" id="PF08241"/>
    </source>
</evidence>
<dbReference type="SUPFAM" id="SSF53335">
    <property type="entry name" value="S-adenosyl-L-methionine-dependent methyltransferases"/>
    <property type="match status" value="1"/>
</dbReference>
<dbReference type="Proteomes" id="UP000198802">
    <property type="component" value="Unassembled WGS sequence"/>
</dbReference>
<proteinExistence type="predicted"/>
<organism evidence="2 3">
    <name type="scientific">Parafrankia irregularis</name>
    <dbReference type="NCBI Taxonomy" id="795642"/>
    <lineage>
        <taxon>Bacteria</taxon>
        <taxon>Bacillati</taxon>
        <taxon>Actinomycetota</taxon>
        <taxon>Actinomycetes</taxon>
        <taxon>Frankiales</taxon>
        <taxon>Frankiaceae</taxon>
        <taxon>Parafrankia</taxon>
    </lineage>
</organism>
<dbReference type="Pfam" id="PF08241">
    <property type="entry name" value="Methyltransf_11"/>
    <property type="match status" value="1"/>
</dbReference>
<sequence>MASQHLSGTTDTSRSALRTGEWTESDLLIARHFDQPNPRHRRPCAGETVVLAGASARPGQDLVALSPTPGLMTGALTAVCPGGSVTAVAPTASALALIRPTPETRYRWGSVWDLTDLPLLDASADAVIGRTVLAPLGHPRRMLIDIARVLRPGGRLSICEPLLGQRSPTDLDGLNRHDLAQVMKVLTDVQPAAHAFTVPAAVGNARLAGLVHIEHITDTVTTRITNVAAAEAALHAPGPAGESVYQAINRALGAAFARRYADAWRVTARRRPLVLTTPIVYLTAVKPDTGT</sequence>
<keyword evidence="3" id="KW-1185">Reference proteome</keyword>
<dbReference type="GO" id="GO:0008757">
    <property type="term" value="F:S-adenosylmethionine-dependent methyltransferase activity"/>
    <property type="evidence" value="ECO:0007669"/>
    <property type="project" value="InterPro"/>
</dbReference>
<dbReference type="CDD" id="cd02440">
    <property type="entry name" value="AdoMet_MTases"/>
    <property type="match status" value="1"/>
</dbReference>
<keyword evidence="2" id="KW-0808">Transferase</keyword>
<dbReference type="AlphaFoldDB" id="A0A0S4QM61"/>
<name>A0A0S4QM61_9ACTN</name>
<protein>
    <submittedName>
        <fullName evidence="2">Methyltransferase domain-containing protein</fullName>
    </submittedName>
</protein>
<accession>A0A0S4QM61</accession>
<dbReference type="RefSeq" id="WP_242666252.1">
    <property type="nucleotide sequence ID" value="NZ_FAOZ01000008.1"/>
</dbReference>
<feature type="domain" description="Methyltransferase type 11" evidence="1">
    <location>
        <begin position="70"/>
        <end position="157"/>
    </location>
</feature>
<dbReference type="Gene3D" id="3.40.50.150">
    <property type="entry name" value="Vaccinia Virus protein VP39"/>
    <property type="match status" value="1"/>
</dbReference>
<dbReference type="InterPro" id="IPR013216">
    <property type="entry name" value="Methyltransf_11"/>
</dbReference>
<dbReference type="GO" id="GO:0032259">
    <property type="term" value="P:methylation"/>
    <property type="evidence" value="ECO:0007669"/>
    <property type="project" value="UniProtKB-KW"/>
</dbReference>
<evidence type="ECO:0000313" key="3">
    <source>
        <dbReference type="Proteomes" id="UP000198802"/>
    </source>
</evidence>
<dbReference type="EMBL" id="FAOZ01000008">
    <property type="protein sequence ID" value="CUU56557.1"/>
    <property type="molecule type" value="Genomic_DNA"/>
</dbReference>
<keyword evidence="2" id="KW-0489">Methyltransferase</keyword>
<evidence type="ECO:0000313" key="2">
    <source>
        <dbReference type="EMBL" id="CUU56557.1"/>
    </source>
</evidence>
<dbReference type="InterPro" id="IPR029063">
    <property type="entry name" value="SAM-dependent_MTases_sf"/>
</dbReference>
<gene>
    <name evidence="2" type="ORF">Ga0074812_10885</name>
</gene>
<reference evidence="3" key="1">
    <citation type="submission" date="2015-11" db="EMBL/GenBank/DDBJ databases">
        <authorList>
            <person name="Varghese N."/>
        </authorList>
    </citation>
    <scope>NUCLEOTIDE SEQUENCE [LARGE SCALE GENOMIC DNA]</scope>
    <source>
        <strain evidence="3">DSM 45899</strain>
    </source>
</reference>